<feature type="region of interest" description="Disordered" evidence="2">
    <location>
        <begin position="1"/>
        <end position="25"/>
    </location>
</feature>
<proteinExistence type="predicted"/>
<evidence type="ECO:0000313" key="3">
    <source>
        <dbReference type="EMBL" id="PIP15227.1"/>
    </source>
</evidence>
<protein>
    <recommendedName>
        <fullName evidence="5">Cytoplasmic protein</fullName>
    </recommendedName>
</protein>
<dbReference type="Pfam" id="PF17253">
    <property type="entry name" value="DUF5320"/>
    <property type="match status" value="1"/>
</dbReference>
<name>A0A2G9Y7N2_9BACT</name>
<dbReference type="EMBL" id="PCRE01000015">
    <property type="protein sequence ID" value="PIP15227.1"/>
    <property type="molecule type" value="Genomic_DNA"/>
</dbReference>
<feature type="coiled-coil region" evidence="1">
    <location>
        <begin position="58"/>
        <end position="85"/>
    </location>
</feature>
<evidence type="ECO:0000256" key="2">
    <source>
        <dbReference type="SAM" id="MobiDB-lite"/>
    </source>
</evidence>
<dbReference type="AlphaFoldDB" id="A0A2G9Y7N2"/>
<dbReference type="InterPro" id="IPR035205">
    <property type="entry name" value="DUF5320"/>
</dbReference>
<evidence type="ECO:0000256" key="1">
    <source>
        <dbReference type="SAM" id="Coils"/>
    </source>
</evidence>
<sequence>MPAFDGTGPQGQGSMTGRGMGRCGKGKDLVSRGYGFGYGRRGRRGLGRFFGGGQAWSKADLEDYKKALKEEMEDVDRELVDDKQK</sequence>
<organism evidence="3 4">
    <name type="scientific">Candidatus Roizmanbacteria bacterium CG23_combo_of_CG06-09_8_20_14_all_35_49</name>
    <dbReference type="NCBI Taxonomy" id="1974863"/>
    <lineage>
        <taxon>Bacteria</taxon>
        <taxon>Candidatus Roizmaniibacteriota</taxon>
    </lineage>
</organism>
<gene>
    <name evidence="3" type="ORF">COX47_01255</name>
</gene>
<evidence type="ECO:0000313" key="4">
    <source>
        <dbReference type="Proteomes" id="UP000231025"/>
    </source>
</evidence>
<comment type="caution">
    <text evidence="3">The sequence shown here is derived from an EMBL/GenBank/DDBJ whole genome shotgun (WGS) entry which is preliminary data.</text>
</comment>
<dbReference type="Proteomes" id="UP000231025">
    <property type="component" value="Unassembled WGS sequence"/>
</dbReference>
<feature type="compositionally biased region" description="Gly residues" evidence="2">
    <location>
        <begin position="8"/>
        <end position="23"/>
    </location>
</feature>
<evidence type="ECO:0008006" key="5">
    <source>
        <dbReference type="Google" id="ProtNLM"/>
    </source>
</evidence>
<reference evidence="3 4" key="1">
    <citation type="submission" date="2017-09" db="EMBL/GenBank/DDBJ databases">
        <title>Depth-based differentiation of microbial function through sediment-hosted aquifers and enrichment of novel symbionts in the deep terrestrial subsurface.</title>
        <authorList>
            <person name="Probst A.J."/>
            <person name="Ladd B."/>
            <person name="Jarett J.K."/>
            <person name="Geller-Mcgrath D.E."/>
            <person name="Sieber C.M."/>
            <person name="Emerson J.B."/>
            <person name="Anantharaman K."/>
            <person name="Thomas B.C."/>
            <person name="Malmstrom R."/>
            <person name="Stieglmeier M."/>
            <person name="Klingl A."/>
            <person name="Woyke T."/>
            <person name="Ryan C.M."/>
            <person name="Banfield J.F."/>
        </authorList>
    </citation>
    <scope>NUCLEOTIDE SEQUENCE [LARGE SCALE GENOMIC DNA]</scope>
    <source>
        <strain evidence="3">CG23_combo_of_CG06-09_8_20_14_all_35_49</strain>
    </source>
</reference>
<keyword evidence="1" id="KW-0175">Coiled coil</keyword>
<accession>A0A2G9Y7N2</accession>